<gene>
    <name evidence="2" type="ORF">TM49_01025</name>
</gene>
<dbReference type="InterPro" id="IPR019999">
    <property type="entry name" value="Anth_synth_I-like"/>
</dbReference>
<evidence type="ECO:0000313" key="3">
    <source>
        <dbReference type="Proteomes" id="UP000032611"/>
    </source>
</evidence>
<keyword evidence="2" id="KW-0032">Aminotransferase</keyword>
<evidence type="ECO:0000313" key="2">
    <source>
        <dbReference type="EMBL" id="AJY44578.1"/>
    </source>
</evidence>
<evidence type="ECO:0000259" key="1">
    <source>
        <dbReference type="Pfam" id="PF00425"/>
    </source>
</evidence>
<reference evidence="2 3" key="1">
    <citation type="journal article" date="2015" name="Genome Announc.">
        <title>Complete genome sequence of Martelella endophytica YC6887, which has antifungal activity associated with a halophyte.</title>
        <authorList>
            <person name="Khan A."/>
            <person name="Khan H."/>
            <person name="Chung E.J."/>
            <person name="Hossain M.T."/>
            <person name="Chung Y.R."/>
        </authorList>
    </citation>
    <scope>NUCLEOTIDE SEQUENCE [LARGE SCALE GENOMIC DNA]</scope>
    <source>
        <strain evidence="2">YC6887</strain>
    </source>
</reference>
<keyword evidence="3" id="KW-1185">Reference proteome</keyword>
<dbReference type="OrthoDB" id="9803598at2"/>
<dbReference type="AlphaFoldDB" id="A0A0D5LMN4"/>
<dbReference type="STRING" id="1486262.TM49_01025"/>
<dbReference type="Proteomes" id="UP000032611">
    <property type="component" value="Chromosome"/>
</dbReference>
<dbReference type="PRINTS" id="PR00095">
    <property type="entry name" value="ANTSNTHASEI"/>
</dbReference>
<sequence>MARPPIACFSDDLAGRMLTFSRPDTLIVAETADAVLPALARMEELRQAGRWMAGYMSYEAGFLLDTALAGIAPEKPDLPYLCFGVFDRPEEAAPPEPERAQDFLSEVTPAWDFETYERRFDRLHAHLMAGDCYQGNLTFPVHARWSGDPLAAFHAYAARQPVRYAAYIDLFGPRILSRSPELFFETGADGFIETHPMKGTAPRGRDAAEDEAIIAAMLDDEKTLAENCMIVDLLRNDISRISESGSVHVPKLFDIETYPTLHQMVSHVRAKLLPDVTLTEIFSALFPCGSVTGAPKISAMKILHGLEQGPRGAYCGAIGMIGPDGAMRFNVAIRTLTLHDDGRAVFNVGGGIVVDSTARGEYEEALLKARFATGALAPEGSR</sequence>
<dbReference type="NCBIfam" id="NF005698">
    <property type="entry name" value="PRK07508.1"/>
    <property type="match status" value="1"/>
</dbReference>
<dbReference type="InterPro" id="IPR005801">
    <property type="entry name" value="ADC_synthase"/>
</dbReference>
<dbReference type="EMBL" id="CP010803">
    <property type="protein sequence ID" value="AJY44578.1"/>
    <property type="molecule type" value="Genomic_DNA"/>
</dbReference>
<dbReference type="PANTHER" id="PTHR11236:SF50">
    <property type="entry name" value="AMINODEOXYCHORISMATE SYNTHASE COMPONENT 1"/>
    <property type="match status" value="1"/>
</dbReference>
<dbReference type="KEGG" id="mey:TM49_01025"/>
<keyword evidence="2" id="KW-0808">Transferase</keyword>
<dbReference type="GO" id="GO:0009396">
    <property type="term" value="P:folic acid-containing compound biosynthetic process"/>
    <property type="evidence" value="ECO:0007669"/>
    <property type="project" value="InterPro"/>
</dbReference>
<dbReference type="PANTHER" id="PTHR11236">
    <property type="entry name" value="AMINOBENZOATE/ANTHRANILATE SYNTHASE"/>
    <property type="match status" value="1"/>
</dbReference>
<organism evidence="2 3">
    <name type="scientific">Martelella endophytica</name>
    <dbReference type="NCBI Taxonomy" id="1486262"/>
    <lineage>
        <taxon>Bacteria</taxon>
        <taxon>Pseudomonadati</taxon>
        <taxon>Pseudomonadota</taxon>
        <taxon>Alphaproteobacteria</taxon>
        <taxon>Hyphomicrobiales</taxon>
        <taxon>Aurantimonadaceae</taxon>
        <taxon>Martelella</taxon>
    </lineage>
</organism>
<dbReference type="GO" id="GO:0046820">
    <property type="term" value="F:4-amino-4-deoxychorismate synthase activity"/>
    <property type="evidence" value="ECO:0007669"/>
    <property type="project" value="UniProtKB-EC"/>
</dbReference>
<dbReference type="GO" id="GO:0000162">
    <property type="term" value="P:L-tryptophan biosynthetic process"/>
    <property type="evidence" value="ECO:0007669"/>
    <property type="project" value="TreeGrafter"/>
</dbReference>
<dbReference type="SUPFAM" id="SSF56322">
    <property type="entry name" value="ADC synthase"/>
    <property type="match status" value="1"/>
</dbReference>
<dbReference type="NCBIfam" id="TIGR00553">
    <property type="entry name" value="pabB"/>
    <property type="match status" value="1"/>
</dbReference>
<dbReference type="InterPro" id="IPR005802">
    <property type="entry name" value="ADC_synth_comp_1"/>
</dbReference>
<accession>A0A0D5LMN4</accession>
<name>A0A0D5LMN4_MAREN</name>
<dbReference type="RefSeq" id="WP_045679155.1">
    <property type="nucleotide sequence ID" value="NZ_CP010803.1"/>
</dbReference>
<dbReference type="EC" id="2.6.1.85" evidence="2"/>
<dbReference type="PATRIC" id="fig|1486262.3.peg.211"/>
<feature type="domain" description="Chorismate-utilising enzyme C-terminal" evidence="1">
    <location>
        <begin position="113"/>
        <end position="368"/>
    </location>
</feature>
<dbReference type="Gene3D" id="3.60.120.10">
    <property type="entry name" value="Anthranilate synthase"/>
    <property type="match status" value="1"/>
</dbReference>
<dbReference type="HOGENOM" id="CLU_006493_1_2_5"/>
<proteinExistence type="predicted"/>
<protein>
    <submittedName>
        <fullName evidence="2">Aminodeoxychorismate synthase</fullName>
        <ecNumber evidence="2">2.6.1.85</ecNumber>
    </submittedName>
</protein>
<dbReference type="Pfam" id="PF00425">
    <property type="entry name" value="Chorismate_bind"/>
    <property type="match status" value="1"/>
</dbReference>
<dbReference type="InterPro" id="IPR015890">
    <property type="entry name" value="Chorismate_C"/>
</dbReference>